<keyword evidence="15" id="KW-1133">Transmembrane helix</keyword>
<feature type="signal peptide" evidence="16">
    <location>
        <begin position="1"/>
        <end position="17"/>
    </location>
</feature>
<evidence type="ECO:0000256" key="2">
    <source>
        <dbReference type="ARBA" id="ARBA00022475"/>
    </source>
</evidence>
<comment type="catalytic activity">
    <reaction evidence="12 13">
        <text>L-seryl-[protein] + ATP = O-phospho-L-seryl-[protein] + ADP + H(+)</text>
        <dbReference type="Rhea" id="RHEA:17989"/>
        <dbReference type="Rhea" id="RHEA-COMP:9863"/>
        <dbReference type="Rhea" id="RHEA-COMP:11604"/>
        <dbReference type="ChEBI" id="CHEBI:15378"/>
        <dbReference type="ChEBI" id="CHEBI:29999"/>
        <dbReference type="ChEBI" id="CHEBI:30616"/>
        <dbReference type="ChEBI" id="CHEBI:83421"/>
        <dbReference type="ChEBI" id="CHEBI:456216"/>
        <dbReference type="EC" id="2.7.11.1"/>
    </reaction>
</comment>
<dbReference type="PROSITE" id="PS50026">
    <property type="entry name" value="EGF_3"/>
    <property type="match status" value="1"/>
</dbReference>
<keyword evidence="9" id="KW-1015">Disulfide bond</keyword>
<evidence type="ECO:0000256" key="11">
    <source>
        <dbReference type="ARBA" id="ARBA00047899"/>
    </source>
</evidence>
<dbReference type="InterPro" id="IPR011009">
    <property type="entry name" value="Kinase-like_dom_sf"/>
</dbReference>
<dbReference type="SMART" id="SM00108">
    <property type="entry name" value="B_lectin"/>
    <property type="match status" value="1"/>
</dbReference>
<comment type="subcellular location">
    <subcellularLocation>
        <location evidence="1">Cell membrane</location>
        <topology evidence="1">Single-pass type I membrane protein</topology>
    </subcellularLocation>
</comment>
<feature type="domain" description="Bulb-type lectin" evidence="19">
    <location>
        <begin position="27"/>
        <end position="149"/>
    </location>
</feature>
<dbReference type="InterPro" id="IPR001245">
    <property type="entry name" value="Ser-Thr/Tyr_kinase_cat_dom"/>
</dbReference>
<dbReference type="PIRSF" id="PIRSF000641">
    <property type="entry name" value="SRK"/>
    <property type="match status" value="1"/>
</dbReference>
<comment type="caution">
    <text evidence="14">Lacks conserved residue(s) required for the propagation of feature annotation.</text>
</comment>
<dbReference type="PROSITE" id="PS50011">
    <property type="entry name" value="PROTEIN_KINASE_DOM"/>
    <property type="match status" value="1"/>
</dbReference>
<keyword evidence="6 13" id="KW-0547">Nucleotide-binding</keyword>
<evidence type="ECO:0000256" key="3">
    <source>
        <dbReference type="ARBA" id="ARBA00022527"/>
    </source>
</evidence>
<dbReference type="PROSITE" id="PS00108">
    <property type="entry name" value="PROTEIN_KINASE_ST"/>
    <property type="match status" value="1"/>
</dbReference>
<keyword evidence="7 13" id="KW-0418">Kinase</keyword>
<dbReference type="FunFam" id="2.90.10.10:FF:000001">
    <property type="entry name" value="G-type lectin S-receptor-like serine/threonine-protein kinase"/>
    <property type="match status" value="1"/>
</dbReference>
<dbReference type="InterPro" id="IPR024171">
    <property type="entry name" value="SRK-like_kinase"/>
</dbReference>
<dbReference type="SUPFAM" id="SSF51110">
    <property type="entry name" value="alpha-D-mannose-specific plant lectins"/>
    <property type="match status" value="1"/>
</dbReference>
<gene>
    <name evidence="21" type="ORF">MIMGU_mgv1a001377mg</name>
</gene>
<keyword evidence="3 13" id="KW-0723">Serine/threonine-protein kinase</keyword>
<reference evidence="21 22" key="1">
    <citation type="journal article" date="2013" name="Proc. Natl. Acad. Sci. U.S.A.">
        <title>Fine-scale variation in meiotic recombination in Mimulus inferred from population shotgun sequencing.</title>
        <authorList>
            <person name="Hellsten U."/>
            <person name="Wright K.M."/>
            <person name="Jenkins J."/>
            <person name="Shu S."/>
            <person name="Yuan Y."/>
            <person name="Wessler S.R."/>
            <person name="Schmutz J."/>
            <person name="Willis J.H."/>
            <person name="Rokhsar D.S."/>
        </authorList>
    </citation>
    <scope>NUCLEOTIDE SEQUENCE [LARGE SCALE GENOMIC DNA]</scope>
    <source>
        <strain evidence="22">cv. DUN x IM62</strain>
    </source>
</reference>
<dbReference type="GO" id="GO:0005886">
    <property type="term" value="C:plasma membrane"/>
    <property type="evidence" value="ECO:0000318"/>
    <property type="project" value="GO_Central"/>
</dbReference>
<feature type="domain" description="EGF-like" evidence="18">
    <location>
        <begin position="287"/>
        <end position="323"/>
    </location>
</feature>
<dbReference type="GO" id="GO:0048544">
    <property type="term" value="P:recognition of pollen"/>
    <property type="evidence" value="ECO:0007669"/>
    <property type="project" value="InterPro"/>
</dbReference>
<dbReference type="InterPro" id="IPR000719">
    <property type="entry name" value="Prot_kinase_dom"/>
</dbReference>
<dbReference type="Gene3D" id="3.30.200.20">
    <property type="entry name" value="Phosphorylase Kinase, domain 1"/>
    <property type="match status" value="1"/>
</dbReference>
<keyword evidence="15" id="KW-0812">Transmembrane</keyword>
<evidence type="ECO:0000259" key="18">
    <source>
        <dbReference type="PROSITE" id="PS50026"/>
    </source>
</evidence>
<dbReference type="Gene3D" id="1.10.510.10">
    <property type="entry name" value="Transferase(Phosphotransferase) domain 1"/>
    <property type="match status" value="1"/>
</dbReference>
<dbReference type="eggNOG" id="ENOG502QSUU">
    <property type="taxonomic scope" value="Eukaryota"/>
</dbReference>
<dbReference type="FunFam" id="1.10.510.10:FF:000060">
    <property type="entry name" value="G-type lectin S-receptor-like serine/threonine-protein kinase"/>
    <property type="match status" value="1"/>
</dbReference>
<evidence type="ECO:0000256" key="12">
    <source>
        <dbReference type="ARBA" id="ARBA00048679"/>
    </source>
</evidence>
<dbReference type="InterPro" id="IPR003609">
    <property type="entry name" value="Pan_app"/>
</dbReference>
<keyword evidence="14" id="KW-0245">EGF-like domain</keyword>
<dbReference type="FunFam" id="3.30.200.20:FF:000195">
    <property type="entry name" value="G-type lectin S-receptor-like serine/threonine-protein kinase"/>
    <property type="match status" value="1"/>
</dbReference>
<dbReference type="Pfam" id="PF00954">
    <property type="entry name" value="S_locus_glycop"/>
    <property type="match status" value="1"/>
</dbReference>
<evidence type="ECO:0000259" key="17">
    <source>
        <dbReference type="PROSITE" id="PS50011"/>
    </source>
</evidence>
<dbReference type="CDD" id="cd01098">
    <property type="entry name" value="PAN_AP_plant"/>
    <property type="match status" value="1"/>
</dbReference>
<dbReference type="SMART" id="SM00473">
    <property type="entry name" value="PAN_AP"/>
    <property type="match status" value="1"/>
</dbReference>
<keyword evidence="2" id="KW-1003">Cell membrane</keyword>
<evidence type="ECO:0000256" key="10">
    <source>
        <dbReference type="ARBA" id="ARBA00023180"/>
    </source>
</evidence>
<keyword evidence="15" id="KW-0472">Membrane</keyword>
<keyword evidence="10" id="KW-0325">Glycoprotein</keyword>
<dbReference type="Proteomes" id="UP000030748">
    <property type="component" value="Unassembled WGS sequence"/>
</dbReference>
<proteinExistence type="inferred from homology"/>
<dbReference type="PhylomeDB" id="A0A022R559"/>
<evidence type="ECO:0000259" key="19">
    <source>
        <dbReference type="PROSITE" id="PS50927"/>
    </source>
</evidence>
<evidence type="ECO:0000259" key="20">
    <source>
        <dbReference type="PROSITE" id="PS50948"/>
    </source>
</evidence>
<dbReference type="InterPro" id="IPR000742">
    <property type="entry name" value="EGF"/>
</dbReference>
<keyword evidence="8 13" id="KW-0067">ATP-binding</keyword>
<accession>A0A022R559</accession>
<evidence type="ECO:0000313" key="22">
    <source>
        <dbReference type="Proteomes" id="UP000030748"/>
    </source>
</evidence>
<evidence type="ECO:0000256" key="4">
    <source>
        <dbReference type="ARBA" id="ARBA00022679"/>
    </source>
</evidence>
<dbReference type="CDD" id="cd00054">
    <property type="entry name" value="EGF_CA"/>
    <property type="match status" value="1"/>
</dbReference>
<dbReference type="GO" id="GO:0005524">
    <property type="term" value="F:ATP binding"/>
    <property type="evidence" value="ECO:0007669"/>
    <property type="project" value="UniProtKB-KW"/>
</dbReference>
<dbReference type="InterPro" id="IPR008271">
    <property type="entry name" value="Ser/Thr_kinase_AS"/>
</dbReference>
<dbReference type="STRING" id="4155.A0A022R559"/>
<evidence type="ECO:0000256" key="7">
    <source>
        <dbReference type="ARBA" id="ARBA00022777"/>
    </source>
</evidence>
<evidence type="ECO:0000313" key="21">
    <source>
        <dbReference type="EMBL" id="EYU33935.1"/>
    </source>
</evidence>
<dbReference type="InterPro" id="IPR036426">
    <property type="entry name" value="Bulb-type_lectin_dom_sf"/>
</dbReference>
<dbReference type="Pfam" id="PF07714">
    <property type="entry name" value="PK_Tyr_Ser-Thr"/>
    <property type="match status" value="1"/>
</dbReference>
<dbReference type="AlphaFoldDB" id="A0A022R559"/>
<name>A0A022R559_ERYGU</name>
<dbReference type="Pfam" id="PF01453">
    <property type="entry name" value="B_lectin"/>
    <property type="match status" value="1"/>
</dbReference>
<evidence type="ECO:0000256" key="5">
    <source>
        <dbReference type="ARBA" id="ARBA00022729"/>
    </source>
</evidence>
<dbReference type="Gene3D" id="2.90.10.10">
    <property type="entry name" value="Bulb-type lectin domain"/>
    <property type="match status" value="1"/>
</dbReference>
<protein>
    <recommendedName>
        <fullName evidence="13">Receptor-like serine/threonine-protein kinase</fullName>
        <ecNumber evidence="13">2.7.11.1</ecNumber>
    </recommendedName>
</protein>
<dbReference type="EC" id="2.7.11.1" evidence="13"/>
<evidence type="ECO:0000256" key="13">
    <source>
        <dbReference type="PIRNR" id="PIRNR000641"/>
    </source>
</evidence>
<sequence length="830" mass="92827">MGFTLQIFMLIILITHCCFLGFIANATDTIRANQSLHDSETLVSNGEKFKLGFFSPVNSSYRYVGIMFNVPVTTVIWVANRETPLSDSSGTLQISADGNLVILDGGKGVIWSSNLSSSSPVRNSSVVLLDTGNLVLRDDFDNGSVWESFRHASDSFVANLEIFADSNTNETNTLTSWRSPSDPGYGSFTLTMEPVGIPECFIWKNGIVPHWRSGPWNGQIFDGIPNMNSVDKHGLDIVNSYSGAAYLSFKLLNASVLVYYVLNSLGSLQEMEWSEERNEWVENWSSSNNECDLYGKCGAFGSCNNQESPICSCFRGFEPKVEEEWRNGNWSNGCRRKTGLLQCGTNGSANGLEKPDGFFKMDSVKLPDRDTWFPTSEEECMSQCLSNCSCIAYSYSAGTGCMKWGDDLIDVQKFPNGVADLYIRLAFSELGNNKKDRKAIIASTVILGSLTVVVCAFFLRKLLLKYRGGKTRGNELLMSTTEETEKGHSQESKFDDLPLFKFQTLSDATDKFDLNNKLGQGGFGPVYKGKLPNGQEIAVKRLAKSSNQGLVEFMNEVDLISKLQHRNLVKLIGCCVECEEKMLVYEYMHNGSLNAHLFDSHKKEFLDWKTRAMIIEGICRGLLYLHRDSRLRIIHRDLKASNILLDDELNPKISDFGMARIFRLKEDEANTTRVVGTYGYMSPEYALHGIFSEKSDVYSLGILLLEIVSGRRNSSFYHEEQQLFLIEYVWELWNEDKMVNLIDPVIYDPGMGNEIVRYANVGLLCVQDMAADRPNVSTVLSMLSCEILDLPCPKKPVFFGTQSTSETECSGENLSKRSLNEVSVTISGGR</sequence>
<dbReference type="GO" id="GO:0004674">
    <property type="term" value="F:protein serine/threonine kinase activity"/>
    <property type="evidence" value="ECO:0000318"/>
    <property type="project" value="GO_Central"/>
</dbReference>
<dbReference type="CDD" id="cd14066">
    <property type="entry name" value="STKc_IRAK"/>
    <property type="match status" value="1"/>
</dbReference>
<keyword evidence="4 13" id="KW-0808">Transferase</keyword>
<dbReference type="EMBL" id="KI630752">
    <property type="protein sequence ID" value="EYU33935.1"/>
    <property type="molecule type" value="Genomic_DNA"/>
</dbReference>
<dbReference type="Pfam" id="PF08276">
    <property type="entry name" value="PAN_2"/>
    <property type="match status" value="1"/>
</dbReference>
<dbReference type="InterPro" id="IPR001480">
    <property type="entry name" value="Bulb-type_lectin_dom"/>
</dbReference>
<evidence type="ECO:0000256" key="6">
    <source>
        <dbReference type="ARBA" id="ARBA00022741"/>
    </source>
</evidence>
<evidence type="ECO:0000256" key="9">
    <source>
        <dbReference type="ARBA" id="ARBA00023157"/>
    </source>
</evidence>
<evidence type="ECO:0000256" key="8">
    <source>
        <dbReference type="ARBA" id="ARBA00022840"/>
    </source>
</evidence>
<dbReference type="SUPFAM" id="SSF56112">
    <property type="entry name" value="Protein kinase-like (PK-like)"/>
    <property type="match status" value="1"/>
</dbReference>
<dbReference type="PANTHER" id="PTHR27002:SF1082">
    <property type="entry name" value="OS06G0693000 PROTEIN"/>
    <property type="match status" value="1"/>
</dbReference>
<keyword evidence="5 16" id="KW-0732">Signal</keyword>
<dbReference type="PROSITE" id="PS50927">
    <property type="entry name" value="BULB_LECTIN"/>
    <property type="match status" value="1"/>
</dbReference>
<dbReference type="GO" id="GO:0106310">
    <property type="term" value="F:protein serine kinase activity"/>
    <property type="evidence" value="ECO:0007669"/>
    <property type="project" value="RHEA"/>
</dbReference>
<dbReference type="PROSITE" id="PS50948">
    <property type="entry name" value="PAN"/>
    <property type="match status" value="1"/>
</dbReference>
<dbReference type="PANTHER" id="PTHR27002">
    <property type="entry name" value="RECEPTOR-LIKE SERINE/THREONINE-PROTEIN KINASE SD1-8"/>
    <property type="match status" value="1"/>
</dbReference>
<dbReference type="GO" id="GO:0007165">
    <property type="term" value="P:signal transduction"/>
    <property type="evidence" value="ECO:0000318"/>
    <property type="project" value="GO_Central"/>
</dbReference>
<dbReference type="SMART" id="SM00220">
    <property type="entry name" value="S_TKc"/>
    <property type="match status" value="1"/>
</dbReference>
<feature type="domain" description="Apple" evidence="20">
    <location>
        <begin position="343"/>
        <end position="426"/>
    </location>
</feature>
<dbReference type="CDD" id="cd00028">
    <property type="entry name" value="B_lectin"/>
    <property type="match status" value="1"/>
</dbReference>
<feature type="transmembrane region" description="Helical" evidence="15">
    <location>
        <begin position="439"/>
        <end position="459"/>
    </location>
</feature>
<evidence type="ECO:0000256" key="14">
    <source>
        <dbReference type="PROSITE-ProRule" id="PRU00076"/>
    </source>
</evidence>
<comment type="catalytic activity">
    <reaction evidence="11 13">
        <text>L-threonyl-[protein] + ATP = O-phospho-L-threonyl-[protein] + ADP + H(+)</text>
        <dbReference type="Rhea" id="RHEA:46608"/>
        <dbReference type="Rhea" id="RHEA-COMP:11060"/>
        <dbReference type="Rhea" id="RHEA-COMP:11605"/>
        <dbReference type="ChEBI" id="CHEBI:15378"/>
        <dbReference type="ChEBI" id="CHEBI:30013"/>
        <dbReference type="ChEBI" id="CHEBI:30616"/>
        <dbReference type="ChEBI" id="CHEBI:61977"/>
        <dbReference type="ChEBI" id="CHEBI:456216"/>
        <dbReference type="EC" id="2.7.11.1"/>
    </reaction>
</comment>
<dbReference type="GO" id="GO:0006955">
    <property type="term" value="P:immune response"/>
    <property type="evidence" value="ECO:0000318"/>
    <property type="project" value="GO_Central"/>
</dbReference>
<feature type="domain" description="Protein kinase" evidence="17">
    <location>
        <begin position="512"/>
        <end position="798"/>
    </location>
</feature>
<evidence type="ECO:0000256" key="16">
    <source>
        <dbReference type="SAM" id="SignalP"/>
    </source>
</evidence>
<evidence type="ECO:0000256" key="15">
    <source>
        <dbReference type="SAM" id="Phobius"/>
    </source>
</evidence>
<organism evidence="21 22">
    <name type="scientific">Erythranthe guttata</name>
    <name type="common">Yellow monkey flower</name>
    <name type="synonym">Mimulus guttatus</name>
    <dbReference type="NCBI Taxonomy" id="4155"/>
    <lineage>
        <taxon>Eukaryota</taxon>
        <taxon>Viridiplantae</taxon>
        <taxon>Streptophyta</taxon>
        <taxon>Embryophyta</taxon>
        <taxon>Tracheophyta</taxon>
        <taxon>Spermatophyta</taxon>
        <taxon>Magnoliopsida</taxon>
        <taxon>eudicotyledons</taxon>
        <taxon>Gunneridae</taxon>
        <taxon>Pentapetalae</taxon>
        <taxon>asterids</taxon>
        <taxon>lamiids</taxon>
        <taxon>Lamiales</taxon>
        <taxon>Phrymaceae</taxon>
        <taxon>Erythranthe</taxon>
    </lineage>
</organism>
<comment type="similarity">
    <text evidence="13">Belongs to the protein kinase superfamily. Ser/Thr protein kinase family.</text>
</comment>
<dbReference type="InterPro" id="IPR000858">
    <property type="entry name" value="S_locus_glycoprot_dom"/>
</dbReference>
<feature type="chain" id="PRO_5001504482" description="Receptor-like serine/threonine-protein kinase" evidence="16">
    <location>
        <begin position="18"/>
        <end position="830"/>
    </location>
</feature>
<keyword evidence="22" id="KW-1185">Reference proteome</keyword>
<evidence type="ECO:0000256" key="1">
    <source>
        <dbReference type="ARBA" id="ARBA00004251"/>
    </source>
</evidence>